<keyword evidence="1" id="KW-0812">Transmembrane</keyword>
<name>A0A9W5VMR2_BACCE</name>
<evidence type="ECO:0000256" key="1">
    <source>
        <dbReference type="SAM" id="Phobius"/>
    </source>
</evidence>
<dbReference type="EMBL" id="AHEF01000037">
    <property type="protein sequence ID" value="EOP91876.1"/>
    <property type="molecule type" value="Genomic_DNA"/>
</dbReference>
<feature type="transmembrane region" description="Helical" evidence="1">
    <location>
        <begin position="96"/>
        <end position="117"/>
    </location>
</feature>
<dbReference type="RefSeq" id="WP_016098106.1">
    <property type="nucleotide sequence ID" value="NZ_KB976537.1"/>
</dbReference>
<evidence type="ECO:0000313" key="3">
    <source>
        <dbReference type="Proteomes" id="UP000014009"/>
    </source>
</evidence>
<feature type="transmembrane region" description="Helical" evidence="1">
    <location>
        <begin position="56"/>
        <end position="76"/>
    </location>
</feature>
<dbReference type="Proteomes" id="UP000014009">
    <property type="component" value="Unassembled WGS sequence"/>
</dbReference>
<sequence length="172" mass="19676">MNEHNIWVGVIILILLVYVIRQQVTPRTPKRFHFYTMPVVALFATYKNFHYPITGILMLNYIISVGVSIFFGYVQAGYIKLHQVNSVWVMQGDGRYVVSWLALLIVKVGIRVIFIVLGHKGALHNGLYIYKFRLFLDKILGTSYPLSTIPINFSQIIKEKVVSDIAQTISSL</sequence>
<comment type="caution">
    <text evidence="2">The sequence shown here is derived from an EMBL/GenBank/DDBJ whole genome shotgun (WGS) entry which is preliminary data.</text>
</comment>
<reference evidence="2 3" key="1">
    <citation type="submission" date="2012-12" db="EMBL/GenBank/DDBJ databases">
        <title>The Genome Sequence of Bacillus cereus HuB4-4.</title>
        <authorList>
            <consortium name="The Broad Institute Genome Sequencing Platform"/>
            <consortium name="The Broad Institute Genome Sequencing Center for Infectious Disease"/>
            <person name="Feldgarden M."/>
            <person name="Van der Auwera G.A."/>
            <person name="Mahillon J."/>
            <person name="Duprez V."/>
            <person name="Timmery S."/>
            <person name="Mattelet C."/>
            <person name="Dierick K."/>
            <person name="Sun M."/>
            <person name="Yu Z."/>
            <person name="Zhu L."/>
            <person name="Hu X."/>
            <person name="Shank E.B."/>
            <person name="Swiecicka I."/>
            <person name="Hansen B.M."/>
            <person name="Andrup L."/>
            <person name="Walker B."/>
            <person name="Young S.K."/>
            <person name="Zeng Q."/>
            <person name="Gargeya S."/>
            <person name="Fitzgerald M."/>
            <person name="Haas B."/>
            <person name="Abouelleil A."/>
            <person name="Alvarado L."/>
            <person name="Arachchi H.M."/>
            <person name="Berlin A.M."/>
            <person name="Chapman S.B."/>
            <person name="Dewar J."/>
            <person name="Goldberg J."/>
            <person name="Griggs A."/>
            <person name="Gujja S."/>
            <person name="Hansen M."/>
            <person name="Howarth C."/>
            <person name="Imamovic A."/>
            <person name="Larimer J."/>
            <person name="McCowan C."/>
            <person name="Murphy C."/>
            <person name="Neiman D."/>
            <person name="Pearson M."/>
            <person name="Priest M."/>
            <person name="Roberts A."/>
            <person name="Saif S."/>
            <person name="Shea T."/>
            <person name="Sisk P."/>
            <person name="Sykes S."/>
            <person name="Wortman J."/>
            <person name="Nusbaum C."/>
            <person name="Birren B."/>
        </authorList>
    </citation>
    <scope>NUCLEOTIDE SEQUENCE [LARGE SCALE GENOMIC DNA]</scope>
    <source>
        <strain evidence="2 3">HuB4-4</strain>
    </source>
</reference>
<evidence type="ECO:0000313" key="2">
    <source>
        <dbReference type="EMBL" id="EOP91876.1"/>
    </source>
</evidence>
<dbReference type="AlphaFoldDB" id="A0A9W5VMR2"/>
<accession>A0A9W5VMR2</accession>
<keyword evidence="1" id="KW-0472">Membrane</keyword>
<proteinExistence type="predicted"/>
<protein>
    <submittedName>
        <fullName evidence="2">Uncharacterized protein</fullName>
    </submittedName>
</protein>
<keyword evidence="1" id="KW-1133">Transmembrane helix</keyword>
<organism evidence="2 3">
    <name type="scientific">Bacillus cereus HuB4-4</name>
    <dbReference type="NCBI Taxonomy" id="1053211"/>
    <lineage>
        <taxon>Bacteria</taxon>
        <taxon>Bacillati</taxon>
        <taxon>Bacillota</taxon>
        <taxon>Bacilli</taxon>
        <taxon>Bacillales</taxon>
        <taxon>Bacillaceae</taxon>
        <taxon>Bacillus</taxon>
        <taxon>Bacillus cereus group</taxon>
    </lineage>
</organism>
<gene>
    <name evidence="2" type="ORF">IGM_01936</name>
</gene>